<sequence>MFETLPVLTVLQHDPDVPLDRFAAWLEGVETRVVRLDDGAPVPAVDELGAGLLVLGGSQNAYDDERAPWLPATRRLLTDAVAADVPVLGICLGHQLLAAALGGRVEVAPPPGRESGVVPVMWRPEAGEDPVLGRAMAAAAPDVAPAGELGGALVPSMHGDAVVELPADGRWLAFSAMYPFQAMRVGSALGVQFHPEASPELLARWAASEGEDAAAVLAQARAQDAHVAPVGRAIAQAFAAQVRVAAETTLAA</sequence>
<dbReference type="EMBL" id="WHJE01000115">
    <property type="protein sequence ID" value="KAE8762873.1"/>
    <property type="molecule type" value="Genomic_DNA"/>
</dbReference>
<dbReference type="AlphaFoldDB" id="A0A7J5ULU5"/>
<organism evidence="2 3">
    <name type="scientific">Georgenia thermotolerans</name>
    <dbReference type="NCBI Taxonomy" id="527326"/>
    <lineage>
        <taxon>Bacteria</taxon>
        <taxon>Bacillati</taxon>
        <taxon>Actinomycetota</taxon>
        <taxon>Actinomycetes</taxon>
        <taxon>Micrococcales</taxon>
        <taxon>Bogoriellaceae</taxon>
        <taxon>Georgenia</taxon>
    </lineage>
</organism>
<feature type="domain" description="Glutamine amidotransferase" evidence="1">
    <location>
        <begin position="28"/>
        <end position="200"/>
    </location>
</feature>
<accession>A0A7J5ULU5</accession>
<dbReference type="OrthoDB" id="5196541at2"/>
<proteinExistence type="predicted"/>
<gene>
    <name evidence="2" type="ORF">GB883_17120</name>
</gene>
<dbReference type="Gene3D" id="3.40.50.880">
    <property type="match status" value="1"/>
</dbReference>
<dbReference type="RefSeq" id="WP_152203218.1">
    <property type="nucleotide sequence ID" value="NZ_VUKF01000024.1"/>
</dbReference>
<dbReference type="GO" id="GO:0016740">
    <property type="term" value="F:transferase activity"/>
    <property type="evidence" value="ECO:0007669"/>
    <property type="project" value="UniProtKB-KW"/>
</dbReference>
<keyword evidence="2" id="KW-0315">Glutamine amidotransferase</keyword>
<evidence type="ECO:0000313" key="2">
    <source>
        <dbReference type="EMBL" id="KAE8762873.1"/>
    </source>
</evidence>
<keyword evidence="3" id="KW-1185">Reference proteome</keyword>
<dbReference type="PANTHER" id="PTHR42695">
    <property type="entry name" value="GLUTAMINE AMIDOTRANSFERASE YLR126C-RELATED"/>
    <property type="match status" value="1"/>
</dbReference>
<dbReference type="PROSITE" id="PS51273">
    <property type="entry name" value="GATASE_TYPE_1"/>
    <property type="match status" value="1"/>
</dbReference>
<evidence type="ECO:0000259" key="1">
    <source>
        <dbReference type="Pfam" id="PF00117"/>
    </source>
</evidence>
<dbReference type="GO" id="GO:0005829">
    <property type="term" value="C:cytosol"/>
    <property type="evidence" value="ECO:0007669"/>
    <property type="project" value="TreeGrafter"/>
</dbReference>
<dbReference type="CDD" id="cd01741">
    <property type="entry name" value="GATase1_1"/>
    <property type="match status" value="1"/>
</dbReference>
<dbReference type="SUPFAM" id="SSF52317">
    <property type="entry name" value="Class I glutamine amidotransferase-like"/>
    <property type="match status" value="1"/>
</dbReference>
<dbReference type="PRINTS" id="PR00097">
    <property type="entry name" value="ANTSNTHASEII"/>
</dbReference>
<dbReference type="PANTHER" id="PTHR42695:SF5">
    <property type="entry name" value="GLUTAMINE AMIDOTRANSFERASE YLR126C-RELATED"/>
    <property type="match status" value="1"/>
</dbReference>
<dbReference type="InterPro" id="IPR044992">
    <property type="entry name" value="ChyE-like"/>
</dbReference>
<reference evidence="2 3" key="1">
    <citation type="submission" date="2019-10" db="EMBL/GenBank/DDBJ databases">
        <title>Georgenia wutianyii sp. nov. and Georgenia yuyongxinii sp. nov. isolated from plateau pika (Ochotona curzoniae) in the Qinghai-Tibet plateau of China.</title>
        <authorList>
            <person name="Tian Z."/>
        </authorList>
    </citation>
    <scope>NUCLEOTIDE SEQUENCE [LARGE SCALE GENOMIC DNA]</scope>
    <source>
        <strain evidence="2 3">DSM 21501</strain>
    </source>
</reference>
<dbReference type="Proteomes" id="UP000451860">
    <property type="component" value="Unassembled WGS sequence"/>
</dbReference>
<dbReference type="Pfam" id="PF00117">
    <property type="entry name" value="GATase"/>
    <property type="match status" value="1"/>
</dbReference>
<name>A0A7J5ULU5_9MICO</name>
<comment type="caution">
    <text evidence="2">The sequence shown here is derived from an EMBL/GenBank/DDBJ whole genome shotgun (WGS) entry which is preliminary data.</text>
</comment>
<dbReference type="InterPro" id="IPR017926">
    <property type="entry name" value="GATASE"/>
</dbReference>
<dbReference type="InterPro" id="IPR029062">
    <property type="entry name" value="Class_I_gatase-like"/>
</dbReference>
<evidence type="ECO:0000313" key="3">
    <source>
        <dbReference type="Proteomes" id="UP000451860"/>
    </source>
</evidence>
<keyword evidence="2" id="KW-0808">Transferase</keyword>
<dbReference type="PRINTS" id="PR00096">
    <property type="entry name" value="GATASE"/>
</dbReference>
<protein>
    <submittedName>
        <fullName evidence="2">Type 1 glutamine amidotransferase</fullName>
    </submittedName>
</protein>